<sequence>MPILLPGGSPTMSEYEAILGWIKQDRWAKNSISITACEVWEILASHFNHSNISLQFSSKTQISNLKIIKATDTEKYITAHTLANK</sequence>
<dbReference type="HOGENOM" id="CLU_2513322_0_0_1"/>
<name>A0A0D0CSW8_9AGAM</name>
<accession>A0A0D0CSW8</accession>
<dbReference type="STRING" id="930991.A0A0D0CSW8"/>
<keyword evidence="2" id="KW-1185">Reference proteome</keyword>
<gene>
    <name evidence="1" type="ORF">PAXRUDRAFT_20242</name>
</gene>
<dbReference type="OrthoDB" id="2688793at2759"/>
<evidence type="ECO:0000313" key="2">
    <source>
        <dbReference type="Proteomes" id="UP000054538"/>
    </source>
</evidence>
<dbReference type="Proteomes" id="UP000054538">
    <property type="component" value="Unassembled WGS sequence"/>
</dbReference>
<proteinExistence type="predicted"/>
<dbReference type="InParanoid" id="A0A0D0CSW8"/>
<dbReference type="AlphaFoldDB" id="A0A0D0CSW8"/>
<reference evidence="1 2" key="1">
    <citation type="submission" date="2014-04" db="EMBL/GenBank/DDBJ databases">
        <authorList>
            <consortium name="DOE Joint Genome Institute"/>
            <person name="Kuo A."/>
            <person name="Kohler A."/>
            <person name="Jargeat P."/>
            <person name="Nagy L.G."/>
            <person name="Floudas D."/>
            <person name="Copeland A."/>
            <person name="Barry K.W."/>
            <person name="Cichocki N."/>
            <person name="Veneault-Fourrey C."/>
            <person name="LaButti K."/>
            <person name="Lindquist E.A."/>
            <person name="Lipzen A."/>
            <person name="Lundell T."/>
            <person name="Morin E."/>
            <person name="Murat C."/>
            <person name="Sun H."/>
            <person name="Tunlid A."/>
            <person name="Henrissat B."/>
            <person name="Grigoriev I.V."/>
            <person name="Hibbett D.S."/>
            <person name="Martin F."/>
            <person name="Nordberg H.P."/>
            <person name="Cantor M.N."/>
            <person name="Hua S.X."/>
        </authorList>
    </citation>
    <scope>NUCLEOTIDE SEQUENCE [LARGE SCALE GENOMIC DNA]</scope>
    <source>
        <strain evidence="1 2">Ve08.2h10</strain>
    </source>
</reference>
<reference evidence="2" key="2">
    <citation type="submission" date="2015-01" db="EMBL/GenBank/DDBJ databases">
        <title>Evolutionary Origins and Diversification of the Mycorrhizal Mutualists.</title>
        <authorList>
            <consortium name="DOE Joint Genome Institute"/>
            <consortium name="Mycorrhizal Genomics Consortium"/>
            <person name="Kohler A."/>
            <person name="Kuo A."/>
            <person name="Nagy L.G."/>
            <person name="Floudas D."/>
            <person name="Copeland A."/>
            <person name="Barry K.W."/>
            <person name="Cichocki N."/>
            <person name="Veneault-Fourrey C."/>
            <person name="LaButti K."/>
            <person name="Lindquist E.A."/>
            <person name="Lipzen A."/>
            <person name="Lundell T."/>
            <person name="Morin E."/>
            <person name="Murat C."/>
            <person name="Riley R."/>
            <person name="Ohm R."/>
            <person name="Sun H."/>
            <person name="Tunlid A."/>
            <person name="Henrissat B."/>
            <person name="Grigoriev I.V."/>
            <person name="Hibbett D.S."/>
            <person name="Martin F."/>
        </authorList>
    </citation>
    <scope>NUCLEOTIDE SEQUENCE [LARGE SCALE GENOMIC DNA]</scope>
    <source>
        <strain evidence="2">Ve08.2h10</strain>
    </source>
</reference>
<evidence type="ECO:0000313" key="1">
    <source>
        <dbReference type="EMBL" id="KIK74071.1"/>
    </source>
</evidence>
<organism evidence="1 2">
    <name type="scientific">Paxillus rubicundulus Ve08.2h10</name>
    <dbReference type="NCBI Taxonomy" id="930991"/>
    <lineage>
        <taxon>Eukaryota</taxon>
        <taxon>Fungi</taxon>
        <taxon>Dikarya</taxon>
        <taxon>Basidiomycota</taxon>
        <taxon>Agaricomycotina</taxon>
        <taxon>Agaricomycetes</taxon>
        <taxon>Agaricomycetidae</taxon>
        <taxon>Boletales</taxon>
        <taxon>Paxilineae</taxon>
        <taxon>Paxillaceae</taxon>
        <taxon>Paxillus</taxon>
    </lineage>
</organism>
<protein>
    <submittedName>
        <fullName evidence="1">Uncharacterized protein</fullName>
    </submittedName>
</protein>
<dbReference type="EMBL" id="KN829190">
    <property type="protein sequence ID" value="KIK74071.1"/>
    <property type="molecule type" value="Genomic_DNA"/>
</dbReference>